<protein>
    <recommendedName>
        <fullName evidence="1">HEAT repeat-containing protein 1</fullName>
    </recommendedName>
</protein>
<dbReference type="InterPro" id="IPR022125">
    <property type="entry name" value="U3snoRNP10_N"/>
</dbReference>
<dbReference type="GO" id="GO:0030515">
    <property type="term" value="F:snoRNA binding"/>
    <property type="evidence" value="ECO:0007669"/>
    <property type="project" value="TreeGrafter"/>
</dbReference>
<feature type="region of interest" description="Disordered" evidence="2">
    <location>
        <begin position="727"/>
        <end position="748"/>
    </location>
</feature>
<sequence length="748" mass="83591">MLISGYLHLTPSFRVLEWLVRRFQIQVHNVESLFMATLPWHESEQFVRIMDVVYHQNIPQHFRFLINAKKSLKGPSRSALVRVLSRDKPLLASVNSFQLKVMKANLSFERQLVFWCSINSLIIMVHKEEGTPDEAADAVLPVVSEVIGLNENSQAQIASYIIFSFIASQFRLSGSVVSAARNTIVNTWNEDSQFKGLALVAQLHELVKSNDLSDADMSIDPSTLATLEESFGSLKSLTAKLLSASNGNKINEFSSALIAAVLEHQVEKIEAIEPLFSVIELVQFATPFLRGFSASLQIHAMCRFGMFVSGSLNAEAPKSNDAEFRFGLLNIRSSLAESKKLRNYFFEFLARTAVDTSPISGTQPLRVHLAAADANSDLNSDDWEHLSELMNSLLQRRESEPAANAVLERILEALPIQRFVISVTPLLNKPRTESDDAELDRVLTIISRKFEFEQNDDEVAIGAAREVLNTLVAVHKTRPFSSIIETAEKIAAHFGSHLKDIDLEFMDLMCGQNGLLSSDEDVVISSILAINTICEQLGAVTYRFFPRIFPVLCAKVKTTQAHAIASANSKSNAGVEDDEDAMADDNEEEEEDDAFASDSSSKSPGRASLSSFSSAQSIDRDEEFEDDFEDAQVLDSQRDLLARFKARQQRAKMEALQELETMKFFSPKYPKDENENMDDLDFDQLTLRVKNGTVNKNVRVNPIGHAAPSLHTSQSSKLLRGMRSIAQFPQTESAKEKERDMNLQNRRL</sequence>
<evidence type="ECO:0000313" key="5">
    <source>
        <dbReference type="Proteomes" id="UP000037069"/>
    </source>
</evidence>
<reference evidence="4 5" key="1">
    <citation type="journal article" date="2015" name="Nat. Commun.">
        <title>Lucilia cuprina genome unlocks parasitic fly biology to underpin future interventions.</title>
        <authorList>
            <person name="Anstead C.A."/>
            <person name="Korhonen P.K."/>
            <person name="Young N.D."/>
            <person name="Hall R.S."/>
            <person name="Jex A.R."/>
            <person name="Murali S.C."/>
            <person name="Hughes D.S."/>
            <person name="Lee S.F."/>
            <person name="Perry T."/>
            <person name="Stroehlein A.J."/>
            <person name="Ansell B.R."/>
            <person name="Breugelmans B."/>
            <person name="Hofmann A."/>
            <person name="Qu J."/>
            <person name="Dugan S."/>
            <person name="Lee S.L."/>
            <person name="Chao H."/>
            <person name="Dinh H."/>
            <person name="Han Y."/>
            <person name="Doddapaneni H.V."/>
            <person name="Worley K.C."/>
            <person name="Muzny D.M."/>
            <person name="Ioannidis P."/>
            <person name="Waterhouse R.M."/>
            <person name="Zdobnov E.M."/>
            <person name="James P.J."/>
            <person name="Bagnall N.H."/>
            <person name="Kotze A.C."/>
            <person name="Gibbs R.A."/>
            <person name="Richards S."/>
            <person name="Batterham P."/>
            <person name="Gasser R.B."/>
        </authorList>
    </citation>
    <scope>NUCLEOTIDE SEQUENCE [LARGE SCALE GENOMIC DNA]</scope>
    <source>
        <strain evidence="4 5">LS</strain>
        <tissue evidence="4">Full body</tissue>
    </source>
</reference>
<comment type="caution">
    <text evidence="4">The sequence shown here is derived from an EMBL/GenBank/DDBJ whole genome shotgun (WGS) entry which is preliminary data.</text>
</comment>
<evidence type="ECO:0000259" key="3">
    <source>
        <dbReference type="Pfam" id="PF12397"/>
    </source>
</evidence>
<dbReference type="InterPro" id="IPR040191">
    <property type="entry name" value="UTP10"/>
</dbReference>
<comment type="function">
    <text evidence="1">Involved in nucleolar processing of pre-18S ribosomal RNA.</text>
</comment>
<keyword evidence="5" id="KW-1185">Reference proteome</keyword>
<dbReference type="STRING" id="7375.A0A0L0BS84"/>
<dbReference type="PANTHER" id="PTHR13457">
    <property type="entry name" value="BAP28"/>
    <property type="match status" value="1"/>
</dbReference>
<comment type="similarity">
    <text evidence="1">Belongs to the HEATR1/UTP10 family.</text>
</comment>
<dbReference type="GO" id="GO:0032040">
    <property type="term" value="C:small-subunit processome"/>
    <property type="evidence" value="ECO:0007669"/>
    <property type="project" value="TreeGrafter"/>
</dbReference>
<feature type="compositionally biased region" description="Low complexity" evidence="2">
    <location>
        <begin position="596"/>
        <end position="617"/>
    </location>
</feature>
<evidence type="ECO:0000313" key="4">
    <source>
        <dbReference type="EMBL" id="KNC22863.1"/>
    </source>
</evidence>
<comment type="subcellular location">
    <subcellularLocation>
        <location evidence="1">Nucleus</location>
        <location evidence="1">Nucleolus</location>
    </subcellularLocation>
</comment>
<keyword evidence="1" id="KW-0698">rRNA processing</keyword>
<dbReference type="InterPro" id="IPR016024">
    <property type="entry name" value="ARM-type_fold"/>
</dbReference>
<dbReference type="SUPFAM" id="SSF48371">
    <property type="entry name" value="ARM repeat"/>
    <property type="match status" value="1"/>
</dbReference>
<dbReference type="GO" id="GO:0000462">
    <property type="term" value="P:maturation of SSU-rRNA from tricistronic rRNA transcript (SSU-rRNA, 5.8S rRNA, LSU-rRNA)"/>
    <property type="evidence" value="ECO:0007669"/>
    <property type="project" value="TreeGrafter"/>
</dbReference>
<dbReference type="Pfam" id="PF12397">
    <property type="entry name" value="U3snoRNP10"/>
    <property type="match status" value="1"/>
</dbReference>
<name>A0A0L0BS84_LUCCU</name>
<keyword evidence="1" id="KW-0687">Ribonucleoprotein</keyword>
<dbReference type="Proteomes" id="UP000037069">
    <property type="component" value="Unassembled WGS sequence"/>
</dbReference>
<dbReference type="PANTHER" id="PTHR13457:SF1">
    <property type="entry name" value="HEAT REPEAT-CONTAINING PROTEIN 1"/>
    <property type="match status" value="1"/>
</dbReference>
<accession>A0A0L0BS84</accession>
<gene>
    <name evidence="4" type="ORF">FF38_00953</name>
</gene>
<organism evidence="4 5">
    <name type="scientific">Lucilia cuprina</name>
    <name type="common">Green bottle fly</name>
    <name type="synonym">Australian sheep blowfly</name>
    <dbReference type="NCBI Taxonomy" id="7375"/>
    <lineage>
        <taxon>Eukaryota</taxon>
        <taxon>Metazoa</taxon>
        <taxon>Ecdysozoa</taxon>
        <taxon>Arthropoda</taxon>
        <taxon>Hexapoda</taxon>
        <taxon>Insecta</taxon>
        <taxon>Pterygota</taxon>
        <taxon>Neoptera</taxon>
        <taxon>Endopterygota</taxon>
        <taxon>Diptera</taxon>
        <taxon>Brachycera</taxon>
        <taxon>Muscomorpha</taxon>
        <taxon>Oestroidea</taxon>
        <taxon>Calliphoridae</taxon>
        <taxon>Luciliinae</taxon>
        <taxon>Lucilia</taxon>
    </lineage>
</organism>
<feature type="region of interest" description="Disordered" evidence="2">
    <location>
        <begin position="567"/>
        <end position="626"/>
    </location>
</feature>
<proteinExistence type="inferred from homology"/>
<dbReference type="EMBL" id="JRES01001448">
    <property type="protein sequence ID" value="KNC22863.1"/>
    <property type="molecule type" value="Genomic_DNA"/>
</dbReference>
<dbReference type="GO" id="GO:0034455">
    <property type="term" value="C:t-UTP complex"/>
    <property type="evidence" value="ECO:0007669"/>
    <property type="project" value="TreeGrafter"/>
</dbReference>
<keyword evidence="1" id="KW-0690">Ribosome biogenesis</keyword>
<feature type="non-terminal residue" evidence="4">
    <location>
        <position position="748"/>
    </location>
</feature>
<dbReference type="GO" id="GO:0030686">
    <property type="term" value="C:90S preribosome"/>
    <property type="evidence" value="ECO:0007669"/>
    <property type="project" value="TreeGrafter"/>
</dbReference>
<evidence type="ECO:0000256" key="2">
    <source>
        <dbReference type="SAM" id="MobiDB-lite"/>
    </source>
</evidence>
<dbReference type="AlphaFoldDB" id="A0A0L0BS84"/>
<feature type="compositionally biased region" description="Acidic residues" evidence="2">
    <location>
        <begin position="575"/>
        <end position="595"/>
    </location>
</feature>
<dbReference type="GO" id="GO:0045943">
    <property type="term" value="P:positive regulation of transcription by RNA polymerase I"/>
    <property type="evidence" value="ECO:0007669"/>
    <property type="project" value="TreeGrafter"/>
</dbReference>
<feature type="domain" description="U3 small nucleolar RNA-associated protein 10 N-terminal" evidence="3">
    <location>
        <begin position="138"/>
        <end position="260"/>
    </location>
</feature>
<keyword evidence="1" id="KW-0539">Nucleus</keyword>
<evidence type="ECO:0000256" key="1">
    <source>
        <dbReference type="RuleBase" id="RU367065"/>
    </source>
</evidence>